<comment type="caution">
    <text evidence="9">The sequence shown here is derived from an EMBL/GenBank/DDBJ whole genome shotgun (WGS) entry which is preliminary data.</text>
</comment>
<protein>
    <submittedName>
        <fullName evidence="9">RagB/SusD family nutrient uptake outer membrane protein</fullName>
    </submittedName>
</protein>
<sequence length="539" mass="61462">MKNKIKYFVLSAVAGLLLASCHDIDVPITTQMTPDVFPQNEEQYAQTAGAVYSAFRGEYAHSFFFLSTISTDEGILPARGGNWYDNQGYMKMHYHNWDKDHGATNYLWYITEKAIGVNNQAYYILNNVMPEGANKNRTLAELRTMRAISYFIMMDFYGNVPLDTVYGDFEPRTNTPRAQVFEFIESELKKAIPNLSEETGDATYGRPTKWTAQALLAKMYLNAEYYTGTARWNDCIAAADAVINSGKFAIEPRSSYLQMFYPDNGPQMKEFIFAVPFDPSAAAYPGTNGQMYRARYDVPRSLQAKFELPFRPSAPMSTLPEFYAIFSDPGDIRNDQWLTGPQYMNDGVTPIMVTTTKKGYDQFYTGADGGEPYTYHVTLSPDITLRQNPDLFDCGNDEIAWNMGYRNIKFYPDASSTNRNQNNDVPYLRYSDVILMKAEAILRGGTPTLGHTALSLVNMVRENRSTSPAWTTVTLEDLYSERGRELVYECWRRNDMIRFGKFEDSWGFKTNNETYRRILPIPTDAMKLNSLLVQNPGYN</sequence>
<name>A0AA41Y6Y3_9BACT</name>
<dbReference type="InterPro" id="IPR011990">
    <property type="entry name" value="TPR-like_helical_dom_sf"/>
</dbReference>
<dbReference type="Pfam" id="PF07980">
    <property type="entry name" value="SusD_RagB"/>
    <property type="match status" value="1"/>
</dbReference>
<dbReference type="GO" id="GO:0009279">
    <property type="term" value="C:cell outer membrane"/>
    <property type="evidence" value="ECO:0007669"/>
    <property type="project" value="UniProtKB-SubCell"/>
</dbReference>
<comment type="similarity">
    <text evidence="2">Belongs to the SusD family.</text>
</comment>
<feature type="signal peptide" evidence="6">
    <location>
        <begin position="1"/>
        <end position="19"/>
    </location>
</feature>
<evidence type="ECO:0000256" key="4">
    <source>
        <dbReference type="ARBA" id="ARBA00023136"/>
    </source>
</evidence>
<dbReference type="RefSeq" id="WP_282590643.1">
    <property type="nucleotide sequence ID" value="NZ_JAPAAF010000004.1"/>
</dbReference>
<dbReference type="EMBL" id="JAPAAF010000004">
    <property type="protein sequence ID" value="MCW0482038.1"/>
    <property type="molecule type" value="Genomic_DNA"/>
</dbReference>
<organism evidence="9 10">
    <name type="scientific">Gaoshiqia sediminis</name>
    <dbReference type="NCBI Taxonomy" id="2986998"/>
    <lineage>
        <taxon>Bacteria</taxon>
        <taxon>Pseudomonadati</taxon>
        <taxon>Bacteroidota</taxon>
        <taxon>Bacteroidia</taxon>
        <taxon>Marinilabiliales</taxon>
        <taxon>Prolixibacteraceae</taxon>
        <taxon>Gaoshiqia</taxon>
    </lineage>
</organism>
<evidence type="ECO:0000259" key="7">
    <source>
        <dbReference type="Pfam" id="PF07980"/>
    </source>
</evidence>
<evidence type="ECO:0000256" key="5">
    <source>
        <dbReference type="ARBA" id="ARBA00023237"/>
    </source>
</evidence>
<accession>A0AA41Y6Y3</accession>
<keyword evidence="3 6" id="KW-0732">Signal</keyword>
<feature type="domain" description="RagB/SusD" evidence="7">
    <location>
        <begin position="397"/>
        <end position="538"/>
    </location>
</feature>
<evidence type="ECO:0000256" key="1">
    <source>
        <dbReference type="ARBA" id="ARBA00004442"/>
    </source>
</evidence>
<dbReference type="Gene3D" id="1.25.40.390">
    <property type="match status" value="1"/>
</dbReference>
<reference evidence="9" key="1">
    <citation type="submission" date="2022-10" db="EMBL/GenBank/DDBJ databases">
        <title>Gaoshiqiia sediminis gen. nov., sp. nov., isolated from coastal sediment.</title>
        <authorList>
            <person name="Yu W.X."/>
            <person name="Mu D.S."/>
            <person name="Du J.Z."/>
            <person name="Liang Y.Q."/>
        </authorList>
    </citation>
    <scope>NUCLEOTIDE SEQUENCE</scope>
    <source>
        <strain evidence="9">A06</strain>
    </source>
</reference>
<dbReference type="InterPro" id="IPR012944">
    <property type="entry name" value="SusD_RagB_dom"/>
</dbReference>
<keyword evidence="4" id="KW-0472">Membrane</keyword>
<feature type="domain" description="SusD-like N-terminal" evidence="8">
    <location>
        <begin position="77"/>
        <end position="221"/>
    </location>
</feature>
<evidence type="ECO:0000259" key="8">
    <source>
        <dbReference type="Pfam" id="PF14322"/>
    </source>
</evidence>
<evidence type="ECO:0000313" key="9">
    <source>
        <dbReference type="EMBL" id="MCW0482038.1"/>
    </source>
</evidence>
<proteinExistence type="inferred from homology"/>
<dbReference type="AlphaFoldDB" id="A0AA41Y6Y3"/>
<keyword evidence="10" id="KW-1185">Reference proteome</keyword>
<keyword evidence="5" id="KW-0998">Cell outer membrane</keyword>
<dbReference type="InterPro" id="IPR033985">
    <property type="entry name" value="SusD-like_N"/>
</dbReference>
<evidence type="ECO:0000256" key="2">
    <source>
        <dbReference type="ARBA" id="ARBA00006275"/>
    </source>
</evidence>
<comment type="subcellular location">
    <subcellularLocation>
        <location evidence="1">Cell outer membrane</location>
    </subcellularLocation>
</comment>
<evidence type="ECO:0000256" key="6">
    <source>
        <dbReference type="SAM" id="SignalP"/>
    </source>
</evidence>
<dbReference type="SUPFAM" id="SSF48452">
    <property type="entry name" value="TPR-like"/>
    <property type="match status" value="1"/>
</dbReference>
<gene>
    <name evidence="9" type="ORF">N2K84_04790</name>
</gene>
<evidence type="ECO:0000313" key="10">
    <source>
        <dbReference type="Proteomes" id="UP001163821"/>
    </source>
</evidence>
<dbReference type="Pfam" id="PF14322">
    <property type="entry name" value="SusD-like_3"/>
    <property type="match status" value="1"/>
</dbReference>
<dbReference type="Proteomes" id="UP001163821">
    <property type="component" value="Unassembled WGS sequence"/>
</dbReference>
<dbReference type="PROSITE" id="PS51257">
    <property type="entry name" value="PROKAR_LIPOPROTEIN"/>
    <property type="match status" value="1"/>
</dbReference>
<evidence type="ECO:0000256" key="3">
    <source>
        <dbReference type="ARBA" id="ARBA00022729"/>
    </source>
</evidence>
<feature type="chain" id="PRO_5041378781" evidence="6">
    <location>
        <begin position="20"/>
        <end position="539"/>
    </location>
</feature>